<keyword evidence="1" id="KW-1185">Reference proteome</keyword>
<evidence type="ECO:0000313" key="2">
    <source>
        <dbReference type="WBParaSite" id="Pan_g1500.t1"/>
    </source>
</evidence>
<proteinExistence type="predicted"/>
<dbReference type="WBParaSite" id="Pan_g1500.t1">
    <property type="protein sequence ID" value="Pan_g1500.t1"/>
    <property type="gene ID" value="Pan_g1500"/>
</dbReference>
<organism evidence="1 2">
    <name type="scientific">Panagrellus redivivus</name>
    <name type="common">Microworm</name>
    <dbReference type="NCBI Taxonomy" id="6233"/>
    <lineage>
        <taxon>Eukaryota</taxon>
        <taxon>Metazoa</taxon>
        <taxon>Ecdysozoa</taxon>
        <taxon>Nematoda</taxon>
        <taxon>Chromadorea</taxon>
        <taxon>Rhabditida</taxon>
        <taxon>Tylenchina</taxon>
        <taxon>Panagrolaimomorpha</taxon>
        <taxon>Panagrolaimoidea</taxon>
        <taxon>Panagrolaimidae</taxon>
        <taxon>Panagrellus</taxon>
    </lineage>
</organism>
<evidence type="ECO:0000313" key="1">
    <source>
        <dbReference type="Proteomes" id="UP000492821"/>
    </source>
</evidence>
<protein>
    <submittedName>
        <fullName evidence="2">Uncharacterized protein</fullName>
    </submittedName>
</protein>
<name>A0A7E4V0A6_PANRE</name>
<dbReference type="AlphaFoldDB" id="A0A7E4V0A6"/>
<sequence>MFMRRSFNKLIVDFFQSSCLKLSAILLLLSWFVVVLPWPIIEILFPLHASLEWTIFALIKLVCGEEFDTNEMQTLIFDVFTFVPYIRKRFPFPFSSFGLVSRGQSRLARQDQCLVDAVSHRTAEQHPESNKVAPSAGVAAYPCELLFGDQNFRF</sequence>
<reference evidence="1" key="1">
    <citation type="journal article" date="2013" name="Genetics">
        <title>The draft genome and transcriptome of Panagrellus redivivus are shaped by the harsh demands of a free-living lifestyle.</title>
        <authorList>
            <person name="Srinivasan J."/>
            <person name="Dillman A.R."/>
            <person name="Macchietto M.G."/>
            <person name="Heikkinen L."/>
            <person name="Lakso M."/>
            <person name="Fracchia K.M."/>
            <person name="Antoshechkin I."/>
            <person name="Mortazavi A."/>
            <person name="Wong G."/>
            <person name="Sternberg P.W."/>
        </authorList>
    </citation>
    <scope>NUCLEOTIDE SEQUENCE [LARGE SCALE GENOMIC DNA]</scope>
    <source>
        <strain evidence="1">MT8872</strain>
    </source>
</reference>
<dbReference type="Proteomes" id="UP000492821">
    <property type="component" value="Unassembled WGS sequence"/>
</dbReference>
<accession>A0A7E4V0A6</accession>
<reference evidence="2" key="2">
    <citation type="submission" date="2020-10" db="UniProtKB">
        <authorList>
            <consortium name="WormBaseParasite"/>
        </authorList>
    </citation>
    <scope>IDENTIFICATION</scope>
</reference>